<keyword evidence="6" id="KW-1185">Reference proteome</keyword>
<dbReference type="Pfam" id="PF00392">
    <property type="entry name" value="GntR"/>
    <property type="match status" value="1"/>
</dbReference>
<evidence type="ECO:0000256" key="1">
    <source>
        <dbReference type="ARBA" id="ARBA00023015"/>
    </source>
</evidence>
<keyword evidence="3" id="KW-0804">Transcription</keyword>
<dbReference type="InterPro" id="IPR008920">
    <property type="entry name" value="TF_FadR/GntR_C"/>
</dbReference>
<organism evidence="5 6">
    <name type="scientific">Bradyrhizobium rifense</name>
    <dbReference type="NCBI Taxonomy" id="515499"/>
    <lineage>
        <taxon>Bacteria</taxon>
        <taxon>Pseudomonadati</taxon>
        <taxon>Pseudomonadota</taxon>
        <taxon>Alphaproteobacteria</taxon>
        <taxon>Hyphomicrobiales</taxon>
        <taxon>Nitrobacteraceae</taxon>
        <taxon>Bradyrhizobium</taxon>
    </lineage>
</organism>
<dbReference type="PANTHER" id="PTHR43537">
    <property type="entry name" value="TRANSCRIPTIONAL REGULATOR, GNTR FAMILY"/>
    <property type="match status" value="1"/>
</dbReference>
<protein>
    <submittedName>
        <fullName evidence="5">FadR family transcriptional regulator</fullName>
    </submittedName>
</protein>
<dbReference type="InterPro" id="IPR036390">
    <property type="entry name" value="WH_DNA-bd_sf"/>
</dbReference>
<dbReference type="Gene3D" id="1.10.10.10">
    <property type="entry name" value="Winged helix-like DNA-binding domain superfamily/Winged helix DNA-binding domain"/>
    <property type="match status" value="1"/>
</dbReference>
<dbReference type="InterPro" id="IPR000524">
    <property type="entry name" value="Tscrpt_reg_HTH_GntR"/>
</dbReference>
<dbReference type="InterPro" id="IPR036388">
    <property type="entry name" value="WH-like_DNA-bd_sf"/>
</dbReference>
<dbReference type="AlphaFoldDB" id="A0A5D3KML6"/>
<dbReference type="Proteomes" id="UP000324758">
    <property type="component" value="Unassembled WGS sequence"/>
</dbReference>
<dbReference type="PRINTS" id="PR00035">
    <property type="entry name" value="HTHGNTR"/>
</dbReference>
<evidence type="ECO:0000313" key="5">
    <source>
        <dbReference type="EMBL" id="TYL95715.1"/>
    </source>
</evidence>
<dbReference type="PANTHER" id="PTHR43537:SF5">
    <property type="entry name" value="UXU OPERON TRANSCRIPTIONAL REGULATOR"/>
    <property type="match status" value="1"/>
</dbReference>
<evidence type="ECO:0000256" key="3">
    <source>
        <dbReference type="ARBA" id="ARBA00023163"/>
    </source>
</evidence>
<gene>
    <name evidence="5" type="ORF">FXB40_15245</name>
</gene>
<comment type="caution">
    <text evidence="5">The sequence shown here is derived from an EMBL/GenBank/DDBJ whole genome shotgun (WGS) entry which is preliminary data.</text>
</comment>
<evidence type="ECO:0000256" key="2">
    <source>
        <dbReference type="ARBA" id="ARBA00023125"/>
    </source>
</evidence>
<keyword evidence="2" id="KW-0238">DNA-binding</keyword>
<reference evidence="5 6" key="1">
    <citation type="submission" date="2019-08" db="EMBL/GenBank/DDBJ databases">
        <title>Bradyrhizobium hipponensis sp. nov., a rhizobium isolated from a Lupinus angustifolius root nodule in Tunisia.</title>
        <authorList>
            <person name="Off K."/>
            <person name="Rejili M."/>
            <person name="Mars M."/>
            <person name="Brachmann A."/>
            <person name="Marin M."/>
        </authorList>
    </citation>
    <scope>NUCLEOTIDE SEQUENCE [LARGE SCALE GENOMIC DNA]</scope>
    <source>
        <strain evidence="5 6">CTAW71</strain>
    </source>
</reference>
<evidence type="ECO:0000259" key="4">
    <source>
        <dbReference type="PROSITE" id="PS50949"/>
    </source>
</evidence>
<accession>A0A5D3KML6</accession>
<feature type="domain" description="HTH gntR-type" evidence="4">
    <location>
        <begin position="1"/>
        <end position="69"/>
    </location>
</feature>
<sequence length="223" mass="25074">MILVARIGPVFDLLARLTESGPGTRLPPERQLAAQFGVSRNEIRKALARLELDGRLSREVGRGTFIRAPADNGSANLAALRDSTSPRNAMEARLVLEPEIASLAAVNATFKQIEGMRVLAQQMREAETWKDYETLDGRLHRLIAEATGNPLLSAIHQTVDDVRRAVVWRWLDTRPERPPEDYSSFAEHDALIDAIEQRDRMRAMEAMRRHLRTTVDKLMGTQA</sequence>
<dbReference type="EMBL" id="VSSS01000024">
    <property type="protein sequence ID" value="TYL95715.1"/>
    <property type="molecule type" value="Genomic_DNA"/>
</dbReference>
<dbReference type="PROSITE" id="PS50949">
    <property type="entry name" value="HTH_GNTR"/>
    <property type="match status" value="1"/>
</dbReference>
<dbReference type="Pfam" id="PF07729">
    <property type="entry name" value="FCD"/>
    <property type="match status" value="1"/>
</dbReference>
<dbReference type="SUPFAM" id="SSF48008">
    <property type="entry name" value="GntR ligand-binding domain-like"/>
    <property type="match status" value="1"/>
</dbReference>
<dbReference type="GO" id="GO:0003700">
    <property type="term" value="F:DNA-binding transcription factor activity"/>
    <property type="evidence" value="ECO:0007669"/>
    <property type="project" value="InterPro"/>
</dbReference>
<name>A0A5D3KML6_9BRAD</name>
<dbReference type="GO" id="GO:0003677">
    <property type="term" value="F:DNA binding"/>
    <property type="evidence" value="ECO:0007669"/>
    <property type="project" value="UniProtKB-KW"/>
</dbReference>
<dbReference type="SUPFAM" id="SSF46785">
    <property type="entry name" value="Winged helix' DNA-binding domain"/>
    <property type="match status" value="1"/>
</dbReference>
<dbReference type="SMART" id="SM00345">
    <property type="entry name" value="HTH_GNTR"/>
    <property type="match status" value="1"/>
</dbReference>
<keyword evidence="1" id="KW-0805">Transcription regulation</keyword>
<evidence type="ECO:0000313" key="6">
    <source>
        <dbReference type="Proteomes" id="UP000324758"/>
    </source>
</evidence>
<dbReference type="Gene3D" id="1.20.120.530">
    <property type="entry name" value="GntR ligand-binding domain-like"/>
    <property type="match status" value="1"/>
</dbReference>
<dbReference type="SMART" id="SM00895">
    <property type="entry name" value="FCD"/>
    <property type="match status" value="1"/>
</dbReference>
<proteinExistence type="predicted"/>
<dbReference type="InterPro" id="IPR011711">
    <property type="entry name" value="GntR_C"/>
</dbReference>
<dbReference type="CDD" id="cd07377">
    <property type="entry name" value="WHTH_GntR"/>
    <property type="match status" value="1"/>
</dbReference>
<dbReference type="OrthoDB" id="7347280at2"/>